<gene>
    <name evidence="1" type="ORF">E8E13_001069</name>
</gene>
<keyword evidence="2" id="KW-1185">Reference proteome</keyword>
<dbReference type="AlphaFoldDB" id="A0A9P4T3Q9"/>
<dbReference type="EMBL" id="SWKU01000049">
    <property type="protein sequence ID" value="KAF2993676.1"/>
    <property type="molecule type" value="Genomic_DNA"/>
</dbReference>
<evidence type="ECO:0000313" key="2">
    <source>
        <dbReference type="Proteomes" id="UP000801428"/>
    </source>
</evidence>
<sequence>MNGIQSTGPSLQPPRIPIALKRELTGYSLNRRLRDRTKVLEFSAQCFGILNASRQIEAKGDFVHDIMLLHRLARRAATGAIEAAKFAEIHDVILRVYGVSDLKTGAEYDRGSEMWVNLFAFMLSG</sequence>
<reference evidence="1" key="1">
    <citation type="submission" date="2019-04" db="EMBL/GenBank/DDBJ databases">
        <title>Sequencing of skin fungus with MAO and IRED activity.</title>
        <authorList>
            <person name="Marsaioli A.J."/>
            <person name="Bonatto J.M.C."/>
            <person name="Reis Junior O."/>
        </authorList>
    </citation>
    <scope>NUCLEOTIDE SEQUENCE</scope>
    <source>
        <strain evidence="1">30M1</strain>
    </source>
</reference>
<protein>
    <submittedName>
        <fullName evidence="1">Uncharacterized protein</fullName>
    </submittedName>
</protein>
<comment type="caution">
    <text evidence="1">The sequence shown here is derived from an EMBL/GenBank/DDBJ whole genome shotgun (WGS) entry which is preliminary data.</text>
</comment>
<dbReference type="Proteomes" id="UP000801428">
    <property type="component" value="Unassembled WGS sequence"/>
</dbReference>
<accession>A0A9P4T3Q9</accession>
<organism evidence="1 2">
    <name type="scientific">Curvularia kusanoi</name>
    <name type="common">Cochliobolus kusanoi</name>
    <dbReference type="NCBI Taxonomy" id="90978"/>
    <lineage>
        <taxon>Eukaryota</taxon>
        <taxon>Fungi</taxon>
        <taxon>Dikarya</taxon>
        <taxon>Ascomycota</taxon>
        <taxon>Pezizomycotina</taxon>
        <taxon>Dothideomycetes</taxon>
        <taxon>Pleosporomycetidae</taxon>
        <taxon>Pleosporales</taxon>
        <taxon>Pleosporineae</taxon>
        <taxon>Pleosporaceae</taxon>
        <taxon>Curvularia</taxon>
    </lineage>
</organism>
<name>A0A9P4T3Q9_CURKU</name>
<evidence type="ECO:0000313" key="1">
    <source>
        <dbReference type="EMBL" id="KAF2993676.1"/>
    </source>
</evidence>
<proteinExistence type="predicted"/>